<organism evidence="1 2">
    <name type="scientific">Delftia acidovorans</name>
    <name type="common">Pseudomonas acidovorans</name>
    <name type="synonym">Comamonas acidovorans</name>
    <dbReference type="NCBI Taxonomy" id="80866"/>
    <lineage>
        <taxon>Bacteria</taxon>
        <taxon>Pseudomonadati</taxon>
        <taxon>Pseudomonadota</taxon>
        <taxon>Betaproteobacteria</taxon>
        <taxon>Burkholderiales</taxon>
        <taxon>Comamonadaceae</taxon>
        <taxon>Delftia</taxon>
    </lineage>
</organism>
<accession>A0A7T2S720</accession>
<evidence type="ECO:0008006" key="3">
    <source>
        <dbReference type="Google" id="ProtNLM"/>
    </source>
</evidence>
<name>A0A7T2S720_DELAC</name>
<dbReference type="EMBL" id="CP065668">
    <property type="protein sequence ID" value="QPS10126.1"/>
    <property type="molecule type" value="Genomic_DNA"/>
</dbReference>
<evidence type="ECO:0000313" key="1">
    <source>
        <dbReference type="EMBL" id="QPS10126.1"/>
    </source>
</evidence>
<evidence type="ECO:0000313" key="2">
    <source>
        <dbReference type="Proteomes" id="UP000594778"/>
    </source>
</evidence>
<dbReference type="Proteomes" id="UP000594778">
    <property type="component" value="Chromosome"/>
</dbReference>
<proteinExistence type="predicted"/>
<protein>
    <recommendedName>
        <fullName evidence="3">DUF697 domain-containing protein</fullName>
    </recommendedName>
</protein>
<gene>
    <name evidence="1" type="ORF">I6G66_09060</name>
</gene>
<sequence length="140" mass="14745">MTISRALTRDGLRRLRAREVIRNHTLMTAASAAAPPGMISAAVAMAVQLRMAQRLCLLFGAPFTQELAVQVITGLVQAMEPPRLGTQVLRLASIASWFTGPLTCAGINAAYTWAIGEALLEQLATHASLGMPPASPGLPA</sequence>
<dbReference type="AlphaFoldDB" id="A0A7T2S720"/>
<dbReference type="RefSeq" id="WP_197956763.1">
    <property type="nucleotide sequence ID" value="NZ_CP065668.1"/>
</dbReference>
<reference evidence="1 2" key="1">
    <citation type="submission" date="2020-12" db="EMBL/GenBank/DDBJ databases">
        <title>FDA dAtabase for Regulatory Grade micrObial Sequences (FDA-ARGOS): Supporting development and validation of Infectious Disease Dx tests.</title>
        <authorList>
            <person name="Sproer C."/>
            <person name="Gronow S."/>
            <person name="Severitt S."/>
            <person name="Schroder I."/>
            <person name="Tallon L."/>
            <person name="Sadzewicz L."/>
            <person name="Zhao X."/>
            <person name="Boylan J."/>
            <person name="Ott S."/>
            <person name="Bowen H."/>
            <person name="Vavikolanu K."/>
            <person name="Mehta A."/>
            <person name="Aluvathingal J."/>
            <person name="Nadendla S."/>
            <person name="Lowell S."/>
            <person name="Myers T."/>
            <person name="Yan Y."/>
            <person name="Sichtig H."/>
        </authorList>
    </citation>
    <scope>NUCLEOTIDE SEQUENCE [LARGE SCALE GENOMIC DNA]</scope>
    <source>
        <strain evidence="1 2">FDAARGOS_909</strain>
    </source>
</reference>